<proteinExistence type="predicted"/>
<sequence length="181" mass="19734">NACGFEVQALHTPGHTEDHMCFLITASPLDPSEVGSIFTADNTYVASLGIMKTAVSNSAHTTVRAFPGHGAVIPDARAKIAEYIEHRHMREQEALNVLKYGTPSPPPAEEGSEGSAGGLEVVTGKEWGSMEMVKVIYRHYPENLWEPAERGLLMVLEKLRKEGRVKKGEQGGWVLLEQAAL</sequence>
<dbReference type="AlphaFoldDB" id="A0A0N1GX60"/>
<reference evidence="2 3" key="1">
    <citation type="submission" date="2015-06" db="EMBL/GenBank/DDBJ databases">
        <title>Draft genome of the ant-associated black yeast Phialophora attae CBS 131958.</title>
        <authorList>
            <person name="Moreno L.F."/>
            <person name="Stielow B.J."/>
            <person name="de Hoog S."/>
            <person name="Vicente V.A."/>
            <person name="Weiss V.A."/>
            <person name="de Vries M."/>
            <person name="Cruz L.M."/>
            <person name="Souza E.M."/>
        </authorList>
    </citation>
    <scope>NUCLEOTIDE SEQUENCE [LARGE SCALE GENOMIC DNA]</scope>
    <source>
        <strain evidence="2 3">CBS 131958</strain>
    </source>
</reference>
<feature type="domain" description="LACTB2 winged helix" evidence="1">
    <location>
        <begin position="129"/>
        <end position="173"/>
    </location>
</feature>
<dbReference type="PANTHER" id="PTHR23131:SF0">
    <property type="entry name" value="ENDORIBONUCLEASE LACTB2"/>
    <property type="match status" value="1"/>
</dbReference>
<dbReference type="OrthoDB" id="17458at2759"/>
<dbReference type="Pfam" id="PF17778">
    <property type="entry name" value="WHD_BLACT"/>
    <property type="match status" value="1"/>
</dbReference>
<dbReference type="Gene3D" id="1.10.10.10">
    <property type="entry name" value="Winged helix-like DNA-binding domain superfamily/Winged helix DNA-binding domain"/>
    <property type="match status" value="1"/>
</dbReference>
<dbReference type="InterPro" id="IPR041516">
    <property type="entry name" value="LACTB2_WH"/>
</dbReference>
<dbReference type="Gene3D" id="3.60.15.10">
    <property type="entry name" value="Ribonuclease Z/Hydroxyacylglutathione hydrolase-like"/>
    <property type="match status" value="1"/>
</dbReference>
<evidence type="ECO:0000313" key="2">
    <source>
        <dbReference type="EMBL" id="KPI34642.1"/>
    </source>
</evidence>
<dbReference type="STRING" id="1664694.A0A0N1GX60"/>
<gene>
    <name evidence="2" type="ORF">AB675_11611</name>
</gene>
<protein>
    <submittedName>
        <fullName evidence="2">Beta-lactamase-like protein 2</fullName>
    </submittedName>
</protein>
<keyword evidence="3" id="KW-1185">Reference proteome</keyword>
<name>A0A0N1GX60_9EURO</name>
<dbReference type="InterPro" id="IPR036866">
    <property type="entry name" value="RibonucZ/Hydroxyglut_hydro"/>
</dbReference>
<accession>A0A0N1GX60</accession>
<dbReference type="InterPro" id="IPR036388">
    <property type="entry name" value="WH-like_DNA-bd_sf"/>
</dbReference>
<dbReference type="VEuPathDB" id="FungiDB:AB675_11611"/>
<dbReference type="InterPro" id="IPR050662">
    <property type="entry name" value="Sec-metab_biosynth-thioest"/>
</dbReference>
<dbReference type="GO" id="GO:0044550">
    <property type="term" value="P:secondary metabolite biosynthetic process"/>
    <property type="evidence" value="ECO:0007669"/>
    <property type="project" value="TreeGrafter"/>
</dbReference>
<dbReference type="RefSeq" id="XP_017994605.1">
    <property type="nucleotide sequence ID" value="XM_018140474.1"/>
</dbReference>
<dbReference type="PANTHER" id="PTHR23131">
    <property type="entry name" value="ENDORIBONUCLEASE LACTB2"/>
    <property type="match status" value="1"/>
</dbReference>
<organism evidence="2 3">
    <name type="scientific">Cyphellophora attinorum</name>
    <dbReference type="NCBI Taxonomy" id="1664694"/>
    <lineage>
        <taxon>Eukaryota</taxon>
        <taxon>Fungi</taxon>
        <taxon>Dikarya</taxon>
        <taxon>Ascomycota</taxon>
        <taxon>Pezizomycotina</taxon>
        <taxon>Eurotiomycetes</taxon>
        <taxon>Chaetothyriomycetidae</taxon>
        <taxon>Chaetothyriales</taxon>
        <taxon>Cyphellophoraceae</taxon>
        <taxon>Cyphellophora</taxon>
    </lineage>
</organism>
<feature type="non-terminal residue" evidence="2">
    <location>
        <position position="1"/>
    </location>
</feature>
<dbReference type="GeneID" id="28732355"/>
<dbReference type="EMBL" id="LFJN01000054">
    <property type="protein sequence ID" value="KPI34642.1"/>
    <property type="molecule type" value="Genomic_DNA"/>
</dbReference>
<dbReference type="SUPFAM" id="SSF56281">
    <property type="entry name" value="Metallo-hydrolase/oxidoreductase"/>
    <property type="match status" value="1"/>
</dbReference>
<evidence type="ECO:0000259" key="1">
    <source>
        <dbReference type="Pfam" id="PF17778"/>
    </source>
</evidence>
<dbReference type="Proteomes" id="UP000038010">
    <property type="component" value="Unassembled WGS sequence"/>
</dbReference>
<comment type="caution">
    <text evidence="2">The sequence shown here is derived from an EMBL/GenBank/DDBJ whole genome shotgun (WGS) entry which is preliminary data.</text>
</comment>
<evidence type="ECO:0000313" key="3">
    <source>
        <dbReference type="Proteomes" id="UP000038010"/>
    </source>
</evidence>